<dbReference type="Gene3D" id="2.115.10.20">
    <property type="entry name" value="Glycosyl hydrolase domain, family 43"/>
    <property type="match status" value="1"/>
</dbReference>
<name>A0ABM9V8K0_9LACO</name>
<gene>
    <name evidence="2" type="ORF">C122C_0738</name>
</gene>
<evidence type="ECO:0000256" key="1">
    <source>
        <dbReference type="SAM" id="SignalP"/>
    </source>
</evidence>
<organism evidence="2 3">
    <name type="scientific">Leuconostoc gasicomitatum</name>
    <dbReference type="NCBI Taxonomy" id="115778"/>
    <lineage>
        <taxon>Bacteria</taxon>
        <taxon>Bacillati</taxon>
        <taxon>Bacillota</taxon>
        <taxon>Bacilli</taxon>
        <taxon>Lactobacillales</taxon>
        <taxon>Lactobacillaceae</taxon>
        <taxon>Leuconostoc</taxon>
        <taxon>Leuconostoc gelidum group</taxon>
    </lineage>
</organism>
<dbReference type="SUPFAM" id="SSF75005">
    <property type="entry name" value="Arabinanase/levansucrase/invertase"/>
    <property type="match status" value="1"/>
</dbReference>
<dbReference type="EMBL" id="FBSY01000018">
    <property type="protein sequence ID" value="CUW18526.1"/>
    <property type="molecule type" value="Genomic_DNA"/>
</dbReference>
<dbReference type="Proteomes" id="UP000199271">
    <property type="component" value="Unassembled WGS sequence"/>
</dbReference>
<reference evidence="2 3" key="1">
    <citation type="submission" date="2015-12" db="EMBL/GenBank/DDBJ databases">
        <authorList>
            <person name="Andreevskaya M."/>
        </authorList>
    </citation>
    <scope>NUCLEOTIDE SEQUENCE [LARGE SCALE GENOMIC DNA]</scope>
    <source>
        <strain evidence="2 3">C122c</strain>
    </source>
</reference>
<proteinExistence type="predicted"/>
<protein>
    <submittedName>
        <fullName evidence="2">Uncharacterized protein</fullName>
    </submittedName>
</protein>
<comment type="caution">
    <text evidence="2">The sequence shown here is derived from an EMBL/GenBank/DDBJ whole genome shotgun (WGS) entry which is preliminary data.</text>
</comment>
<feature type="chain" id="PRO_5046142738" evidence="1">
    <location>
        <begin position="26"/>
        <end position="78"/>
    </location>
</feature>
<accession>A0ABM9V8K0</accession>
<dbReference type="InterPro" id="IPR023296">
    <property type="entry name" value="Glyco_hydro_beta-prop_sf"/>
</dbReference>
<keyword evidence="3" id="KW-1185">Reference proteome</keyword>
<evidence type="ECO:0000313" key="2">
    <source>
        <dbReference type="EMBL" id="CUW18526.1"/>
    </source>
</evidence>
<feature type="signal peptide" evidence="1">
    <location>
        <begin position="1"/>
        <end position="25"/>
    </location>
</feature>
<evidence type="ECO:0000313" key="3">
    <source>
        <dbReference type="Proteomes" id="UP000199271"/>
    </source>
</evidence>
<keyword evidence="1" id="KW-0732">Signal</keyword>
<sequence length="78" mass="8940">MNKLLILSGLLIGFLGINNSHLVAADNIGAYHQNYHLNSKSGFMNDIQSIFYDQNSKEYRLYYLHNKDFKIGGNGTEW</sequence>
<dbReference type="RefSeq" id="WP_253954110.1">
    <property type="nucleotide sequence ID" value="NZ_FBSY01000018.1"/>
</dbReference>